<evidence type="ECO:0000313" key="12">
    <source>
        <dbReference type="Proteomes" id="UP001652431"/>
    </source>
</evidence>
<evidence type="ECO:0000256" key="4">
    <source>
        <dbReference type="ARBA" id="ARBA00022272"/>
    </source>
</evidence>
<dbReference type="PANTHER" id="PTHR42894:SF1">
    <property type="entry name" value="N-(5'-PHOSPHORIBOSYL)ANTHRANILATE ISOMERASE"/>
    <property type="match status" value="1"/>
</dbReference>
<dbReference type="InterPro" id="IPR001240">
    <property type="entry name" value="PRAI_dom"/>
</dbReference>
<evidence type="ECO:0000313" key="11">
    <source>
        <dbReference type="EMBL" id="MCU6686381.1"/>
    </source>
</evidence>
<comment type="caution">
    <text evidence="11">The sequence shown here is derived from an EMBL/GenBank/DDBJ whole genome shotgun (WGS) entry which is preliminary data.</text>
</comment>
<dbReference type="RefSeq" id="WP_158369460.1">
    <property type="nucleotide sequence ID" value="NZ_JAOQJU010000006.1"/>
</dbReference>
<dbReference type="Gene3D" id="3.20.20.70">
    <property type="entry name" value="Aldolase class I"/>
    <property type="match status" value="1"/>
</dbReference>
<dbReference type="EMBL" id="JAOQJU010000006">
    <property type="protein sequence ID" value="MCU6686381.1"/>
    <property type="molecule type" value="Genomic_DNA"/>
</dbReference>
<sequence>MTKIKICGLRTREDILAVNQAKPDYCGFIIEVPKSRRSVNREQVKELTAGLCREVIPVGVFVNAPANLPVQLLKEGVIAVAQLHGQEDEAYIAGIRERTEKPVIKAFSVRSAADIERALASSADYILLDQGDGGTGKCFDWSFIPEIERPFFLAGGLGKDNLEQAVRSVHPWAVDLSSSLEINGKKDGDRIQEAVSIVRRIS</sequence>
<dbReference type="InterPro" id="IPR011060">
    <property type="entry name" value="RibuloseP-bd_barrel"/>
</dbReference>
<evidence type="ECO:0000256" key="7">
    <source>
        <dbReference type="ARBA" id="ARBA00023141"/>
    </source>
</evidence>
<dbReference type="HAMAP" id="MF_00135">
    <property type="entry name" value="PRAI"/>
    <property type="match status" value="1"/>
</dbReference>
<name>A0ABT2RLV2_9FIRM</name>
<feature type="domain" description="N-(5'phosphoribosyl) anthranilate isomerase (PRAI)" evidence="10">
    <location>
        <begin position="4"/>
        <end position="195"/>
    </location>
</feature>
<comment type="catalytic activity">
    <reaction evidence="1 9">
        <text>N-(5-phospho-beta-D-ribosyl)anthranilate = 1-(2-carboxyphenylamino)-1-deoxy-D-ribulose 5-phosphate</text>
        <dbReference type="Rhea" id="RHEA:21540"/>
        <dbReference type="ChEBI" id="CHEBI:18277"/>
        <dbReference type="ChEBI" id="CHEBI:58613"/>
        <dbReference type="EC" id="5.3.1.24"/>
    </reaction>
</comment>
<proteinExistence type="inferred from homology"/>
<dbReference type="InterPro" id="IPR044643">
    <property type="entry name" value="TrpF_fam"/>
</dbReference>
<organism evidence="11 12">
    <name type="scientific">Dorea acetigenes</name>
    <dbReference type="NCBI Taxonomy" id="2981787"/>
    <lineage>
        <taxon>Bacteria</taxon>
        <taxon>Bacillati</taxon>
        <taxon>Bacillota</taxon>
        <taxon>Clostridia</taxon>
        <taxon>Lachnospirales</taxon>
        <taxon>Lachnospiraceae</taxon>
        <taxon>Dorea</taxon>
    </lineage>
</organism>
<dbReference type="InterPro" id="IPR013785">
    <property type="entry name" value="Aldolase_TIM"/>
</dbReference>
<keyword evidence="12" id="KW-1185">Reference proteome</keyword>
<keyword evidence="6 9" id="KW-0822">Tryptophan biosynthesis</keyword>
<reference evidence="11 12" key="1">
    <citation type="journal article" date="2021" name="ISME Commun">
        <title>Automated analysis of genomic sequences facilitates high-throughput and comprehensive description of bacteria.</title>
        <authorList>
            <person name="Hitch T.C.A."/>
        </authorList>
    </citation>
    <scope>NUCLEOTIDE SEQUENCE [LARGE SCALE GENOMIC DNA]</scope>
    <source>
        <strain evidence="11 12">Sanger_03</strain>
    </source>
</reference>
<dbReference type="PANTHER" id="PTHR42894">
    <property type="entry name" value="N-(5'-PHOSPHORIBOSYL)ANTHRANILATE ISOMERASE"/>
    <property type="match status" value="1"/>
</dbReference>
<dbReference type="Proteomes" id="UP001652431">
    <property type="component" value="Unassembled WGS sequence"/>
</dbReference>
<evidence type="ECO:0000259" key="10">
    <source>
        <dbReference type="Pfam" id="PF00697"/>
    </source>
</evidence>
<dbReference type="SUPFAM" id="SSF51366">
    <property type="entry name" value="Ribulose-phoshate binding barrel"/>
    <property type="match status" value="1"/>
</dbReference>
<dbReference type="CDD" id="cd00405">
    <property type="entry name" value="PRAI"/>
    <property type="match status" value="1"/>
</dbReference>
<dbReference type="Pfam" id="PF00697">
    <property type="entry name" value="PRAI"/>
    <property type="match status" value="1"/>
</dbReference>
<comment type="pathway">
    <text evidence="2 9">Amino-acid biosynthesis; L-tryptophan biosynthesis; L-tryptophan from chorismate: step 3/5.</text>
</comment>
<protein>
    <recommendedName>
        <fullName evidence="4 9">N-(5'-phosphoribosyl)anthranilate isomerase</fullName>
        <shortName evidence="9">PRAI</shortName>
        <ecNumber evidence="3 9">5.3.1.24</ecNumber>
    </recommendedName>
</protein>
<evidence type="ECO:0000256" key="8">
    <source>
        <dbReference type="ARBA" id="ARBA00023235"/>
    </source>
</evidence>
<evidence type="ECO:0000256" key="1">
    <source>
        <dbReference type="ARBA" id="ARBA00001164"/>
    </source>
</evidence>
<comment type="similarity">
    <text evidence="9">Belongs to the TrpF family.</text>
</comment>
<evidence type="ECO:0000256" key="9">
    <source>
        <dbReference type="HAMAP-Rule" id="MF_00135"/>
    </source>
</evidence>
<keyword evidence="7 9" id="KW-0057">Aromatic amino acid biosynthesis</keyword>
<evidence type="ECO:0000256" key="6">
    <source>
        <dbReference type="ARBA" id="ARBA00022822"/>
    </source>
</evidence>
<accession>A0ABT2RLV2</accession>
<evidence type="ECO:0000256" key="2">
    <source>
        <dbReference type="ARBA" id="ARBA00004664"/>
    </source>
</evidence>
<evidence type="ECO:0000256" key="3">
    <source>
        <dbReference type="ARBA" id="ARBA00012572"/>
    </source>
</evidence>
<keyword evidence="5 9" id="KW-0028">Amino-acid biosynthesis</keyword>
<gene>
    <name evidence="9" type="primary">trpF</name>
    <name evidence="11" type="ORF">OCV99_07430</name>
</gene>
<dbReference type="GO" id="GO:0016853">
    <property type="term" value="F:isomerase activity"/>
    <property type="evidence" value="ECO:0007669"/>
    <property type="project" value="UniProtKB-KW"/>
</dbReference>
<evidence type="ECO:0000256" key="5">
    <source>
        <dbReference type="ARBA" id="ARBA00022605"/>
    </source>
</evidence>
<dbReference type="EC" id="5.3.1.24" evidence="3 9"/>
<keyword evidence="8 9" id="KW-0413">Isomerase</keyword>